<comment type="caution">
    <text evidence="2">The sequence shown here is derived from an EMBL/GenBank/DDBJ whole genome shotgun (WGS) entry which is preliminary data.</text>
</comment>
<evidence type="ECO:0000313" key="3">
    <source>
        <dbReference type="Proteomes" id="UP000475532"/>
    </source>
</evidence>
<feature type="transmembrane region" description="Helical" evidence="1">
    <location>
        <begin position="59"/>
        <end position="81"/>
    </location>
</feature>
<reference evidence="2 3" key="1">
    <citation type="submission" date="2020-01" db="EMBL/GenBank/DDBJ databases">
        <title>Insect and environment-associated Actinomycetes.</title>
        <authorList>
            <person name="Currrie C."/>
            <person name="Chevrette M."/>
            <person name="Carlson C."/>
            <person name="Stubbendieck R."/>
            <person name="Wendt-Pienkowski E."/>
        </authorList>
    </citation>
    <scope>NUCLEOTIDE SEQUENCE [LARGE SCALE GENOMIC DNA]</scope>
    <source>
        <strain evidence="2 3">SID10258</strain>
    </source>
</reference>
<evidence type="ECO:0000256" key="1">
    <source>
        <dbReference type="SAM" id="Phobius"/>
    </source>
</evidence>
<sequence>AARSAPPAAAPRGAAALVWRSGLAWHVTVFMGMQSLLAYVVLGWLPTICQDRGMDEAPAGYVLALSAATQALGSLAVPVLARRTRDQRPLVLTTVVVTVIGFIGVTWAPIGSVWGWAVVLGLGQGLGFATALSFIGLRAHDAHIATQLSGMAQGVGYLIAALGPLALGALHDATGGWSVPMIGVLVVCIVMGIPGLAAGRIRTVGAPAAASEGVNPAISGHIPK</sequence>
<dbReference type="SUPFAM" id="SSF103473">
    <property type="entry name" value="MFS general substrate transporter"/>
    <property type="match status" value="1"/>
</dbReference>
<dbReference type="PANTHER" id="PTHR23523:SF2">
    <property type="entry name" value="2-NITROIMIDAZOLE TRANSPORTER"/>
    <property type="match status" value="1"/>
</dbReference>
<dbReference type="AlphaFoldDB" id="A0A6L9QNB5"/>
<dbReference type="EMBL" id="JAAGLI010000802">
    <property type="protein sequence ID" value="NEA26588.1"/>
    <property type="molecule type" value="Genomic_DNA"/>
</dbReference>
<name>A0A6L9QNB5_9ACTN</name>
<dbReference type="RefSeq" id="WP_163060658.1">
    <property type="nucleotide sequence ID" value="NZ_JAAGLI010000802.1"/>
</dbReference>
<proteinExistence type="predicted"/>
<dbReference type="GO" id="GO:0022857">
    <property type="term" value="F:transmembrane transporter activity"/>
    <property type="evidence" value="ECO:0007669"/>
    <property type="project" value="InterPro"/>
</dbReference>
<dbReference type="Proteomes" id="UP000475532">
    <property type="component" value="Unassembled WGS sequence"/>
</dbReference>
<accession>A0A6L9QNB5</accession>
<keyword evidence="1" id="KW-0812">Transmembrane</keyword>
<evidence type="ECO:0000313" key="2">
    <source>
        <dbReference type="EMBL" id="NEA26588.1"/>
    </source>
</evidence>
<feature type="transmembrane region" description="Helical" evidence="1">
    <location>
        <begin position="116"/>
        <end position="137"/>
    </location>
</feature>
<dbReference type="InterPro" id="IPR036259">
    <property type="entry name" value="MFS_trans_sf"/>
</dbReference>
<dbReference type="Pfam" id="PF07690">
    <property type="entry name" value="MFS_1"/>
    <property type="match status" value="1"/>
</dbReference>
<gene>
    <name evidence="2" type="ORF">G3I70_29435</name>
</gene>
<feature type="transmembrane region" description="Helical" evidence="1">
    <location>
        <begin position="177"/>
        <end position="197"/>
    </location>
</feature>
<dbReference type="Gene3D" id="1.20.1250.20">
    <property type="entry name" value="MFS general substrate transporter like domains"/>
    <property type="match status" value="1"/>
</dbReference>
<organism evidence="2 3">
    <name type="scientific">Actinomadura bangladeshensis</name>
    <dbReference type="NCBI Taxonomy" id="453573"/>
    <lineage>
        <taxon>Bacteria</taxon>
        <taxon>Bacillati</taxon>
        <taxon>Actinomycetota</taxon>
        <taxon>Actinomycetes</taxon>
        <taxon>Streptosporangiales</taxon>
        <taxon>Thermomonosporaceae</taxon>
        <taxon>Actinomadura</taxon>
    </lineage>
</organism>
<protein>
    <submittedName>
        <fullName evidence="2">MFS transporter</fullName>
    </submittedName>
</protein>
<feature type="transmembrane region" description="Helical" evidence="1">
    <location>
        <begin position="90"/>
        <end position="110"/>
    </location>
</feature>
<feature type="transmembrane region" description="Helical" evidence="1">
    <location>
        <begin position="149"/>
        <end position="171"/>
    </location>
</feature>
<dbReference type="InterPro" id="IPR052524">
    <property type="entry name" value="MFS_Cyanate_Porter"/>
</dbReference>
<keyword evidence="1" id="KW-0472">Membrane</keyword>
<dbReference type="PANTHER" id="PTHR23523">
    <property type="match status" value="1"/>
</dbReference>
<dbReference type="InterPro" id="IPR011701">
    <property type="entry name" value="MFS"/>
</dbReference>
<feature type="transmembrane region" description="Helical" evidence="1">
    <location>
        <begin position="23"/>
        <end position="47"/>
    </location>
</feature>
<keyword evidence="1" id="KW-1133">Transmembrane helix</keyword>
<feature type="non-terminal residue" evidence="2">
    <location>
        <position position="1"/>
    </location>
</feature>